<evidence type="ECO:0000313" key="3">
    <source>
        <dbReference type="EMBL" id="KJL48800.1"/>
    </source>
</evidence>
<comment type="caution">
    <text evidence="3">The sequence shown here is derived from an EMBL/GenBank/DDBJ whole genome shotgun (WGS) entry which is preliminary data.</text>
</comment>
<dbReference type="STRING" id="273678.RS84_00967"/>
<dbReference type="InterPro" id="IPR051448">
    <property type="entry name" value="CdaR-like_regulators"/>
</dbReference>
<dbReference type="EMBL" id="JYJB01000006">
    <property type="protein sequence ID" value="KJL48800.1"/>
    <property type="molecule type" value="Genomic_DNA"/>
</dbReference>
<organism evidence="3 4">
    <name type="scientific">Microbacterium hydrocarbonoxydans</name>
    <dbReference type="NCBI Taxonomy" id="273678"/>
    <lineage>
        <taxon>Bacteria</taxon>
        <taxon>Bacillati</taxon>
        <taxon>Actinomycetota</taxon>
        <taxon>Actinomycetes</taxon>
        <taxon>Micrococcales</taxon>
        <taxon>Microbacteriaceae</taxon>
        <taxon>Microbacterium</taxon>
    </lineage>
</organism>
<dbReference type="PATRIC" id="fig|273678.4.peg.962"/>
<sequence length="492" mass="51170">MPAVQAGVPEVLCGSLDARVRWVHVSDSPRVAGLLDGGELLLSTGAGWPGDEAGLIEFAGSLAAASVAGVVLELGTRFAVVPPAFTAACRRHDLALVCLDREVKFVALTEAVHRRIIAAQLEALQQRQHLHELFTGLGLQGAPVEVVVRETARVLGASVVLENLAHEVVAMSSPLTDEAEVLDGWPMRARRLEAGDGADDGWHRVPVEARGTRWGALVAGPGSAHAVGRLTVLEQAATALALGRLADGGEGWEPRSRRLLVEALVGHAYARPADLSARLESVGFPVRGRVLHALVSVGAQSVSDAVDRLSQGSAAALGAIIDGEGIVLLSLPADVALDEATLRMLPGAASGGAVAVGAASASLEELLTSLPGVRSLAPRVPAGTVRRVDDRPLARLVSALGSDHRLQEHSERMLAPLIRHDEERGGDLLMVLAALLAHPGNRSAAAAASHLSRSVFYQRLTLIGDLLDADLDDGETLAALHVALAARGPSGR</sequence>
<dbReference type="InterPro" id="IPR025736">
    <property type="entry name" value="PucR_C-HTH_dom"/>
</dbReference>
<keyword evidence="4" id="KW-1185">Reference proteome</keyword>
<dbReference type="RefSeq" id="WP_235281384.1">
    <property type="nucleotide sequence ID" value="NZ_JYJB01000006.1"/>
</dbReference>
<evidence type="ECO:0000259" key="2">
    <source>
        <dbReference type="Pfam" id="PF13556"/>
    </source>
</evidence>
<dbReference type="Gene3D" id="1.10.10.2840">
    <property type="entry name" value="PucR C-terminal helix-turn-helix domain"/>
    <property type="match status" value="1"/>
</dbReference>
<feature type="domain" description="PucR C-terminal helix-turn-helix" evidence="2">
    <location>
        <begin position="428"/>
        <end position="486"/>
    </location>
</feature>
<dbReference type="Pfam" id="PF07905">
    <property type="entry name" value="PucR"/>
    <property type="match status" value="1"/>
</dbReference>
<dbReference type="PANTHER" id="PTHR33744">
    <property type="entry name" value="CARBOHYDRATE DIACID REGULATOR"/>
    <property type="match status" value="1"/>
</dbReference>
<accession>A0A0M2HV64</accession>
<dbReference type="AlphaFoldDB" id="A0A0M2HV64"/>
<feature type="domain" description="Purine catabolism PurC-like" evidence="1">
    <location>
        <begin position="9"/>
        <end position="116"/>
    </location>
</feature>
<proteinExistence type="predicted"/>
<dbReference type="InterPro" id="IPR042070">
    <property type="entry name" value="PucR_C-HTH_sf"/>
</dbReference>
<dbReference type="Pfam" id="PF13556">
    <property type="entry name" value="HTH_30"/>
    <property type="match status" value="1"/>
</dbReference>
<reference evidence="3 4" key="1">
    <citation type="submission" date="2015-02" db="EMBL/GenBank/DDBJ databases">
        <title>Draft genome sequences of ten Microbacterium spp. with emphasis on heavy metal contaminated environments.</title>
        <authorList>
            <person name="Corretto E."/>
        </authorList>
    </citation>
    <scope>NUCLEOTIDE SEQUENCE [LARGE SCALE GENOMIC DNA]</scope>
    <source>
        <strain evidence="3 4">SA35</strain>
    </source>
</reference>
<evidence type="ECO:0000259" key="1">
    <source>
        <dbReference type="Pfam" id="PF07905"/>
    </source>
</evidence>
<gene>
    <name evidence="3" type="ORF">RS84_00967</name>
</gene>
<evidence type="ECO:0000313" key="4">
    <source>
        <dbReference type="Proteomes" id="UP000033900"/>
    </source>
</evidence>
<dbReference type="InterPro" id="IPR012914">
    <property type="entry name" value="PucR_dom"/>
</dbReference>
<dbReference type="Proteomes" id="UP000033900">
    <property type="component" value="Unassembled WGS sequence"/>
</dbReference>
<name>A0A0M2HV64_9MICO</name>
<protein>
    <submittedName>
        <fullName evidence="3">Purine catabolism regulatory protein-like family protein</fullName>
    </submittedName>
</protein>
<dbReference type="PANTHER" id="PTHR33744:SF1">
    <property type="entry name" value="DNA-BINDING TRANSCRIPTIONAL ACTIVATOR ADER"/>
    <property type="match status" value="1"/>
</dbReference>